<sequence>MPIRPENRHRYPPDWRQISDRIRFERAGRMCECRGECGRDHIGDDTEIACQAWLTEPHGVVSEVESGRCTAVHLWPNPRTGSKVILTVAHLDHTPENCADENLRAMCNGCHLRYDREHHAQTAQRTRTAALEAQMTPMFEVVADA</sequence>
<dbReference type="RefSeq" id="WP_301161834.1">
    <property type="nucleotide sequence ID" value="NZ_JAUHTC010000091.1"/>
</dbReference>
<reference evidence="1" key="1">
    <citation type="submission" date="2023-07" db="EMBL/GenBank/DDBJ databases">
        <title>Degradation of tert-butanol by M. austroafricanum TBA100.</title>
        <authorList>
            <person name="Helbich S."/>
            <person name="Vainshtein Y."/>
        </authorList>
    </citation>
    <scope>NUCLEOTIDE SEQUENCE</scope>
    <source>
        <strain evidence="1">TBA100</strain>
    </source>
</reference>
<dbReference type="Proteomes" id="UP001172687">
    <property type="component" value="Unassembled WGS sequence"/>
</dbReference>
<keyword evidence="2" id="KW-1185">Reference proteome</keyword>
<protein>
    <recommendedName>
        <fullName evidence="3">HNH endonuclease</fullName>
    </recommendedName>
</protein>
<evidence type="ECO:0000313" key="2">
    <source>
        <dbReference type="Proteomes" id="UP001172687"/>
    </source>
</evidence>
<organism evidence="1 2">
    <name type="scientific">Mycolicibacterium austroafricanum</name>
    <name type="common">Mycobacterium austroafricanum</name>
    <dbReference type="NCBI Taxonomy" id="39687"/>
    <lineage>
        <taxon>Bacteria</taxon>
        <taxon>Bacillati</taxon>
        <taxon>Actinomycetota</taxon>
        <taxon>Actinomycetes</taxon>
        <taxon>Mycobacteriales</taxon>
        <taxon>Mycobacteriaceae</taxon>
        <taxon>Mycolicibacterium</taxon>
    </lineage>
</organism>
<gene>
    <name evidence="1" type="ORF">QYF68_26705</name>
</gene>
<proteinExistence type="predicted"/>
<evidence type="ECO:0000313" key="1">
    <source>
        <dbReference type="EMBL" id="MDN4521385.1"/>
    </source>
</evidence>
<accession>A0ABT8HKU9</accession>
<comment type="caution">
    <text evidence="1">The sequence shown here is derived from an EMBL/GenBank/DDBJ whole genome shotgun (WGS) entry which is preliminary data.</text>
</comment>
<name>A0ABT8HKU9_MYCAO</name>
<evidence type="ECO:0008006" key="3">
    <source>
        <dbReference type="Google" id="ProtNLM"/>
    </source>
</evidence>
<dbReference type="EMBL" id="JAUHTC010000091">
    <property type="protein sequence ID" value="MDN4521385.1"/>
    <property type="molecule type" value="Genomic_DNA"/>
</dbReference>